<dbReference type="GeneID" id="37221225"/>
<dbReference type="AlphaFoldDB" id="A0A395GK20"/>
<keyword evidence="1" id="KW-0479">Metal-binding</keyword>
<protein>
    <submittedName>
        <fullName evidence="8">C6 zinc finger domain protein</fullName>
    </submittedName>
</protein>
<keyword evidence="2" id="KW-0805">Transcription regulation</keyword>
<dbReference type="SUPFAM" id="SSF57701">
    <property type="entry name" value="Zn2/Cys6 DNA-binding domain"/>
    <property type="match status" value="1"/>
</dbReference>
<dbReference type="CDD" id="cd12148">
    <property type="entry name" value="fungal_TF_MHR"/>
    <property type="match status" value="1"/>
</dbReference>
<dbReference type="InterPro" id="IPR001138">
    <property type="entry name" value="Zn2Cys6_DnaBD"/>
</dbReference>
<dbReference type="PROSITE" id="PS00463">
    <property type="entry name" value="ZN2_CY6_FUNGAL_1"/>
    <property type="match status" value="1"/>
</dbReference>
<dbReference type="SMART" id="SM00066">
    <property type="entry name" value="GAL4"/>
    <property type="match status" value="1"/>
</dbReference>
<reference evidence="8 9" key="1">
    <citation type="submission" date="2018-02" db="EMBL/GenBank/DDBJ databases">
        <title>The genomes of Aspergillus section Nigri reveals drivers in fungal speciation.</title>
        <authorList>
            <consortium name="DOE Joint Genome Institute"/>
            <person name="Vesth T.C."/>
            <person name="Nybo J."/>
            <person name="Theobald S."/>
            <person name="Brandl J."/>
            <person name="Frisvad J.C."/>
            <person name="Nielsen K.F."/>
            <person name="Lyhne E.K."/>
            <person name="Kogle M.E."/>
            <person name="Kuo A."/>
            <person name="Riley R."/>
            <person name="Clum A."/>
            <person name="Nolan M."/>
            <person name="Lipzen A."/>
            <person name="Salamov A."/>
            <person name="Henrissat B."/>
            <person name="Wiebenga A."/>
            <person name="De vries R.P."/>
            <person name="Grigoriev I.V."/>
            <person name="Mortensen U.H."/>
            <person name="Andersen M.R."/>
            <person name="Baker S.E."/>
        </authorList>
    </citation>
    <scope>NUCLEOTIDE SEQUENCE [LARGE SCALE GENOMIC DNA]</scope>
    <source>
        <strain evidence="8 9">CBS 121593</strain>
    </source>
</reference>
<evidence type="ECO:0000313" key="9">
    <source>
        <dbReference type="Proteomes" id="UP000249402"/>
    </source>
</evidence>
<gene>
    <name evidence="8" type="ORF">BO80DRAFT_368859</name>
</gene>
<evidence type="ECO:0000259" key="7">
    <source>
        <dbReference type="PROSITE" id="PS50048"/>
    </source>
</evidence>
<dbReference type="VEuPathDB" id="FungiDB:BO80DRAFT_368859"/>
<feature type="compositionally biased region" description="Low complexity" evidence="6">
    <location>
        <begin position="90"/>
        <end position="103"/>
    </location>
</feature>
<feature type="domain" description="Zn(2)-C6 fungal-type" evidence="7">
    <location>
        <begin position="18"/>
        <end position="48"/>
    </location>
</feature>
<dbReference type="CDD" id="cd00067">
    <property type="entry name" value="GAL4"/>
    <property type="match status" value="1"/>
</dbReference>
<evidence type="ECO:0000313" key="8">
    <source>
        <dbReference type="EMBL" id="RAK95378.1"/>
    </source>
</evidence>
<keyword evidence="9" id="KW-1185">Reference proteome</keyword>
<dbReference type="GO" id="GO:0009893">
    <property type="term" value="P:positive regulation of metabolic process"/>
    <property type="evidence" value="ECO:0007669"/>
    <property type="project" value="UniProtKB-ARBA"/>
</dbReference>
<organism evidence="8 9">
    <name type="scientific">Aspergillus ibericus CBS 121593</name>
    <dbReference type="NCBI Taxonomy" id="1448316"/>
    <lineage>
        <taxon>Eukaryota</taxon>
        <taxon>Fungi</taxon>
        <taxon>Dikarya</taxon>
        <taxon>Ascomycota</taxon>
        <taxon>Pezizomycotina</taxon>
        <taxon>Eurotiomycetes</taxon>
        <taxon>Eurotiomycetidae</taxon>
        <taxon>Eurotiales</taxon>
        <taxon>Aspergillaceae</taxon>
        <taxon>Aspergillus</taxon>
        <taxon>Aspergillus subgen. Circumdati</taxon>
    </lineage>
</organism>
<dbReference type="GO" id="GO:0008270">
    <property type="term" value="F:zinc ion binding"/>
    <property type="evidence" value="ECO:0007669"/>
    <property type="project" value="InterPro"/>
</dbReference>
<dbReference type="OrthoDB" id="2399539at2759"/>
<keyword evidence="5" id="KW-0539">Nucleus</keyword>
<evidence type="ECO:0000256" key="1">
    <source>
        <dbReference type="ARBA" id="ARBA00022723"/>
    </source>
</evidence>
<dbReference type="InterPro" id="IPR036864">
    <property type="entry name" value="Zn2-C6_fun-type_DNA-bd_sf"/>
</dbReference>
<dbReference type="Pfam" id="PF00172">
    <property type="entry name" value="Zn_clus"/>
    <property type="match status" value="1"/>
</dbReference>
<proteinExistence type="predicted"/>
<dbReference type="RefSeq" id="XP_025569706.1">
    <property type="nucleotide sequence ID" value="XM_025716360.1"/>
</dbReference>
<dbReference type="Gene3D" id="4.10.240.10">
    <property type="entry name" value="Zn(2)-C6 fungal-type DNA-binding domain"/>
    <property type="match status" value="1"/>
</dbReference>
<evidence type="ECO:0000256" key="2">
    <source>
        <dbReference type="ARBA" id="ARBA00023015"/>
    </source>
</evidence>
<accession>A0A395GK20</accession>
<dbReference type="InterPro" id="IPR007219">
    <property type="entry name" value="XnlR_reg_dom"/>
</dbReference>
<dbReference type="EMBL" id="KZ824494">
    <property type="protein sequence ID" value="RAK95378.1"/>
    <property type="molecule type" value="Genomic_DNA"/>
</dbReference>
<evidence type="ECO:0000256" key="5">
    <source>
        <dbReference type="ARBA" id="ARBA00023242"/>
    </source>
</evidence>
<evidence type="ECO:0000256" key="6">
    <source>
        <dbReference type="SAM" id="MobiDB-lite"/>
    </source>
</evidence>
<keyword evidence="3" id="KW-0238">DNA-binding</keyword>
<dbReference type="GO" id="GO:0003677">
    <property type="term" value="F:DNA binding"/>
    <property type="evidence" value="ECO:0007669"/>
    <property type="project" value="UniProtKB-KW"/>
</dbReference>
<dbReference type="Pfam" id="PF04082">
    <property type="entry name" value="Fungal_trans"/>
    <property type="match status" value="1"/>
</dbReference>
<dbReference type="PANTHER" id="PTHR47431:SF4">
    <property type="entry name" value="ZN(II)2CYS6 TRANSCRIPTION FACTOR (EUROFUNG)"/>
    <property type="match status" value="1"/>
</dbReference>
<dbReference type="GO" id="GO:0006351">
    <property type="term" value="P:DNA-templated transcription"/>
    <property type="evidence" value="ECO:0007669"/>
    <property type="project" value="InterPro"/>
</dbReference>
<keyword evidence="4" id="KW-0804">Transcription</keyword>
<sequence length="606" mass="67425">MDPMSALENSKAARSVLACLPCRSRHVKCDGKQPSCSRCDAGAKQCLYTRSRRGGLDRATLAERRKQRAAASQAALQEAADPRSQIIELDSSSSWSPRDASSDGTASMTSPAIQVLADNIANDPLVESYYRNFHIFHPFLLPRKHLMRLYQDASKQPSLRPLIAIVRLVGYIFNAREWSAPLKDHVEACFLQAPPTDPVLVQCRLIYSMALFWYDCKNEAKSDMDAAIKLAVDLQMFRREFAAEHGADDPVLKECWRRTWWMLYIVDGYYAGTLGTKKPELLDIDATVELPCEEAEYESGDIPEPRTLQEFDCREFAPDSTFSSFAYLIGAVQCAALAMSTAPKIAVKEDSMQVIQAADSILDGWLLLLPKDRKQVMTKTGEIDELMYQAHLLIHVATIGLHRPFSDLKFNPVEDVSSCARDPAPDIPTPELVNVHTVRVLRSVDAQIRLLALPVPEFHHTPFVTCIISEGTLALLSACCFLFKGVKLTVARAQIRMMIGCLNALGELWPRTARNVREIQTIAHHVLGLEPARNHKTLSSSQVRLSNDGQGTSGLDTRGWNDSVDMVPSLSSLEDLCGWYNLDSFDPDLSWDMSLGHCQAGTPSNQ</sequence>
<name>A0A395GK20_9EURO</name>
<dbReference type="Proteomes" id="UP000249402">
    <property type="component" value="Unassembled WGS sequence"/>
</dbReference>
<dbReference type="PANTHER" id="PTHR47431">
    <property type="entry name" value="ZN(II)2CYS6 TRANSCRIPTION FACTOR (EUROFUNG)-RELATED"/>
    <property type="match status" value="1"/>
</dbReference>
<dbReference type="STRING" id="1448316.A0A395GK20"/>
<evidence type="ECO:0000256" key="3">
    <source>
        <dbReference type="ARBA" id="ARBA00023125"/>
    </source>
</evidence>
<evidence type="ECO:0000256" key="4">
    <source>
        <dbReference type="ARBA" id="ARBA00023163"/>
    </source>
</evidence>
<feature type="region of interest" description="Disordered" evidence="6">
    <location>
        <begin position="87"/>
        <end position="107"/>
    </location>
</feature>
<dbReference type="PROSITE" id="PS50048">
    <property type="entry name" value="ZN2_CY6_FUNGAL_2"/>
    <property type="match status" value="1"/>
</dbReference>
<dbReference type="GO" id="GO:0000981">
    <property type="term" value="F:DNA-binding transcription factor activity, RNA polymerase II-specific"/>
    <property type="evidence" value="ECO:0007669"/>
    <property type="project" value="InterPro"/>
</dbReference>